<dbReference type="Proteomes" id="UP000558997">
    <property type="component" value="Unassembled WGS sequence"/>
</dbReference>
<dbReference type="EMBL" id="JACHNF010000001">
    <property type="protein sequence ID" value="MBB5977944.1"/>
    <property type="molecule type" value="Genomic_DNA"/>
</dbReference>
<accession>A0A841DFS8</accession>
<dbReference type="PANTHER" id="PTHR43818:SF11">
    <property type="entry name" value="BCDNA.GH03377"/>
    <property type="match status" value="1"/>
</dbReference>
<dbReference type="AlphaFoldDB" id="A0A841DFS8"/>
<dbReference type="Gene3D" id="3.40.50.720">
    <property type="entry name" value="NAD(P)-binding Rossmann-like Domain"/>
    <property type="match status" value="1"/>
</dbReference>
<proteinExistence type="predicted"/>
<evidence type="ECO:0000259" key="4">
    <source>
        <dbReference type="Pfam" id="PF22725"/>
    </source>
</evidence>
<organism evidence="5 6">
    <name type="scientific">Kribbella solani</name>
    <dbReference type="NCBI Taxonomy" id="236067"/>
    <lineage>
        <taxon>Bacteria</taxon>
        <taxon>Bacillati</taxon>
        <taxon>Actinomycetota</taxon>
        <taxon>Actinomycetes</taxon>
        <taxon>Propionibacteriales</taxon>
        <taxon>Kribbellaceae</taxon>
        <taxon>Kribbella</taxon>
    </lineage>
</organism>
<gene>
    <name evidence="5" type="ORF">HDA44_001285</name>
</gene>
<protein>
    <submittedName>
        <fullName evidence="5">Putative dehydrogenase</fullName>
    </submittedName>
</protein>
<dbReference type="PANTHER" id="PTHR43818">
    <property type="entry name" value="BCDNA.GH03377"/>
    <property type="match status" value="1"/>
</dbReference>
<keyword evidence="6" id="KW-1185">Reference proteome</keyword>
<name>A0A841DFS8_9ACTN</name>
<comment type="caution">
    <text evidence="5">The sequence shown here is derived from an EMBL/GenBank/DDBJ whole genome shotgun (WGS) entry which is preliminary data.</text>
</comment>
<feature type="domain" description="GFO/IDH/MocA-like oxidoreductase" evidence="4">
    <location>
        <begin position="137"/>
        <end position="270"/>
    </location>
</feature>
<dbReference type="Pfam" id="PF01408">
    <property type="entry name" value="GFO_IDH_MocA"/>
    <property type="match status" value="1"/>
</dbReference>
<dbReference type="SUPFAM" id="SSF51735">
    <property type="entry name" value="NAD(P)-binding Rossmann-fold domains"/>
    <property type="match status" value="1"/>
</dbReference>
<dbReference type="InterPro" id="IPR036291">
    <property type="entry name" value="NAD(P)-bd_dom_sf"/>
</dbReference>
<dbReference type="Gene3D" id="3.30.360.10">
    <property type="entry name" value="Dihydrodipicolinate Reductase, domain 2"/>
    <property type="match status" value="1"/>
</dbReference>
<feature type="region of interest" description="Disordered" evidence="2">
    <location>
        <begin position="348"/>
        <end position="370"/>
    </location>
</feature>
<evidence type="ECO:0000256" key="2">
    <source>
        <dbReference type="SAM" id="MobiDB-lite"/>
    </source>
</evidence>
<dbReference type="InterPro" id="IPR050463">
    <property type="entry name" value="Gfo/Idh/MocA_oxidrdct_glycsds"/>
</dbReference>
<evidence type="ECO:0000313" key="6">
    <source>
        <dbReference type="Proteomes" id="UP000558997"/>
    </source>
</evidence>
<dbReference type="GO" id="GO:0000166">
    <property type="term" value="F:nucleotide binding"/>
    <property type="evidence" value="ECO:0007669"/>
    <property type="project" value="InterPro"/>
</dbReference>
<feature type="domain" description="Gfo/Idh/MocA-like oxidoreductase N-terminal" evidence="3">
    <location>
        <begin position="11"/>
        <end position="125"/>
    </location>
</feature>
<dbReference type="RefSeq" id="WP_184832142.1">
    <property type="nucleotide sequence ID" value="NZ_BAAAVN010000015.1"/>
</dbReference>
<evidence type="ECO:0000313" key="5">
    <source>
        <dbReference type="EMBL" id="MBB5977944.1"/>
    </source>
</evidence>
<dbReference type="InterPro" id="IPR000683">
    <property type="entry name" value="Gfo/Idh/MocA-like_OxRdtase_N"/>
</dbReference>
<dbReference type="SUPFAM" id="SSF55347">
    <property type="entry name" value="Glyceraldehyde-3-phosphate dehydrogenase-like, C-terminal domain"/>
    <property type="match status" value="1"/>
</dbReference>
<evidence type="ECO:0000259" key="3">
    <source>
        <dbReference type="Pfam" id="PF01408"/>
    </source>
</evidence>
<dbReference type="Pfam" id="PF22725">
    <property type="entry name" value="GFO_IDH_MocA_C3"/>
    <property type="match status" value="1"/>
</dbReference>
<reference evidence="5 6" key="1">
    <citation type="submission" date="2020-08" db="EMBL/GenBank/DDBJ databases">
        <title>Sequencing the genomes of 1000 actinobacteria strains.</title>
        <authorList>
            <person name="Klenk H.-P."/>
        </authorList>
    </citation>
    <scope>NUCLEOTIDE SEQUENCE [LARGE SCALE GENOMIC DNA]</scope>
    <source>
        <strain evidence="5 6">DSM 17294</strain>
    </source>
</reference>
<keyword evidence="1" id="KW-0560">Oxidoreductase</keyword>
<sequence length="370" mass="38635">MPANGSTGPVGVGLIGAGNISEQYLDSLGRFPDLQVLFVADLDADRARARAAKYDVPGAGSVDELLARPDIEIAVNLTNPAAHVDLGLRALSAGKHVWSEKPLGTDRESARALLDHAKASGLRLACAPDTVLGPGLQEARRAIESGSIGRPLTAVTMMQGPGPDRWHPDPEFLFAAGGGPLFDIGPYYLTTLVCTLGPVSKVTAAASLARRTRVIQAGPRAGTEFPVEVPTHIGALIEFAGGQSAQCTFSFESGLSRDGLVEISGSDGTAVLPNPNNFDGTTSLWNGTTEPVQLASQPTFGGRGLGVLELARAIRAGRTERASGELAYHVLDIMISIAESAEQHQSITVHSTAEVPPVLPSDWDPLTSTL</sequence>
<dbReference type="InterPro" id="IPR055170">
    <property type="entry name" value="GFO_IDH_MocA-like_dom"/>
</dbReference>
<dbReference type="GO" id="GO:0016491">
    <property type="term" value="F:oxidoreductase activity"/>
    <property type="evidence" value="ECO:0007669"/>
    <property type="project" value="UniProtKB-KW"/>
</dbReference>
<evidence type="ECO:0000256" key="1">
    <source>
        <dbReference type="ARBA" id="ARBA00023002"/>
    </source>
</evidence>